<evidence type="ECO:0000256" key="2">
    <source>
        <dbReference type="ARBA" id="ARBA00004941"/>
    </source>
</evidence>
<evidence type="ECO:0000313" key="7">
    <source>
        <dbReference type="EMBL" id="MBU3838129.1"/>
    </source>
</evidence>
<dbReference type="EC" id="4.3.2.1" evidence="3 5"/>
<dbReference type="Proteomes" id="UP000783796">
    <property type="component" value="Unassembled WGS sequence"/>
</dbReference>
<dbReference type="InterPro" id="IPR008948">
    <property type="entry name" value="L-Aspartase-like"/>
</dbReference>
<dbReference type="Gene3D" id="1.10.275.10">
    <property type="entry name" value="Fumarase/aspartase (N-terminal domain)"/>
    <property type="match status" value="1"/>
</dbReference>
<keyword evidence="5 7" id="KW-0456">Lyase</keyword>
<dbReference type="InterPro" id="IPR022761">
    <property type="entry name" value="Fumarate_lyase_N"/>
</dbReference>
<evidence type="ECO:0000256" key="1">
    <source>
        <dbReference type="ARBA" id="ARBA00000985"/>
    </source>
</evidence>
<dbReference type="CDD" id="cd01359">
    <property type="entry name" value="Argininosuccinate_lyase"/>
    <property type="match status" value="1"/>
</dbReference>
<dbReference type="Gene3D" id="1.20.200.10">
    <property type="entry name" value="Fumarase/aspartase (Central domain)"/>
    <property type="match status" value="1"/>
</dbReference>
<dbReference type="PANTHER" id="PTHR43814:SF1">
    <property type="entry name" value="ARGININOSUCCINATE LYASE"/>
    <property type="match status" value="1"/>
</dbReference>
<evidence type="ECO:0000256" key="3">
    <source>
        <dbReference type="ARBA" id="ARBA00012338"/>
    </source>
</evidence>
<dbReference type="PRINTS" id="PR00149">
    <property type="entry name" value="FUMRATELYASE"/>
</dbReference>
<comment type="similarity">
    <text evidence="5">Belongs to the lyase 1 family. Argininosuccinate lyase subfamily.</text>
</comment>
<comment type="pathway">
    <text evidence="2 5">Amino-acid biosynthesis; L-arginine biosynthesis; L-arginine from L-ornithine and carbamoyl phosphate: step 3/3.</text>
</comment>
<dbReference type="InterPro" id="IPR000362">
    <property type="entry name" value="Fumarate_lyase_fam"/>
</dbReference>
<dbReference type="GO" id="GO:0004056">
    <property type="term" value="F:argininosuccinate lyase activity"/>
    <property type="evidence" value="ECO:0007669"/>
    <property type="project" value="UniProtKB-UniRule"/>
</dbReference>
<proteinExistence type="inferred from homology"/>
<sequence>MAQKLWEKNVQVNEEIDRFTVGRDREMDLYLAKHDVLGSMAHITMLESIGLLKSDELKVLLEELKNIYASAEKGDFVIEDGIEDVHSQVELMLTRKLGDVGKKIHSGRSRNDQVLVDLKLFTRAQIKDIAEAVEDLFKVLISQSNKYKDVLMPGYTHLQIAMPSSFGLWFGAYAESLVDDMMFLQAAYKMCNRNPLGSAAGYGSSFPLNREMTTRLLGFDSMNYNVVYAQMGRGKMERNVAFALSSIAGTLSKLAFDACMFSSQNFGFVKLPDECTTGSSIMPHKKNPDVFELTRAKCNKIQALPQQIMMIMNNLPSGYFRDLQIIKEVFLPAFSELKDCLQMATYIMDKIYVNEHILDDDKYLYIFSVEEVNRLATEGMPFRDAYKKVGLDIEAGKFTHNKQVHHTHEGSIGNLCNDRITELMDKVVSGFDFAVVENAEKALLGR</sequence>
<evidence type="ECO:0000259" key="6">
    <source>
        <dbReference type="Pfam" id="PF00206"/>
    </source>
</evidence>
<organism evidence="7 8">
    <name type="scientific">Candidatus Phocaeicola faecigallinarum</name>
    <dbReference type="NCBI Taxonomy" id="2838732"/>
    <lineage>
        <taxon>Bacteria</taxon>
        <taxon>Pseudomonadati</taxon>
        <taxon>Bacteroidota</taxon>
        <taxon>Bacteroidia</taxon>
        <taxon>Bacteroidales</taxon>
        <taxon>Bacteroidaceae</taxon>
        <taxon>Phocaeicola</taxon>
    </lineage>
</organism>
<dbReference type="Gene3D" id="1.10.40.30">
    <property type="entry name" value="Fumarase/aspartase (C-terminal domain)"/>
    <property type="match status" value="1"/>
</dbReference>
<keyword evidence="4 5" id="KW-0055">Arginine biosynthesis</keyword>
<comment type="subcellular location">
    <subcellularLocation>
        <location evidence="5">Cytoplasm</location>
    </subcellularLocation>
</comment>
<dbReference type="Pfam" id="PF00206">
    <property type="entry name" value="Lyase_1"/>
    <property type="match status" value="1"/>
</dbReference>
<protein>
    <recommendedName>
        <fullName evidence="3 5">Argininosuccinate lyase</fullName>
        <shortName evidence="5">ASAL</shortName>
        <ecNumber evidence="3 5">4.3.2.1</ecNumber>
    </recommendedName>
    <alternativeName>
        <fullName evidence="5">Arginosuccinase</fullName>
    </alternativeName>
</protein>
<dbReference type="PANTHER" id="PTHR43814">
    <property type="entry name" value="ARGININOSUCCINATE LYASE"/>
    <property type="match status" value="1"/>
</dbReference>
<dbReference type="InterPro" id="IPR020557">
    <property type="entry name" value="Fumarate_lyase_CS"/>
</dbReference>
<reference evidence="7" key="2">
    <citation type="submission" date="2021-04" db="EMBL/GenBank/DDBJ databases">
        <authorList>
            <person name="Gilroy R."/>
        </authorList>
    </citation>
    <scope>NUCLEOTIDE SEQUENCE</scope>
    <source>
        <strain evidence="7">G4-2901</strain>
    </source>
</reference>
<gene>
    <name evidence="5 7" type="primary">argH</name>
    <name evidence="7" type="ORF">H9777_07425</name>
</gene>
<name>A0A948TC03_9BACT</name>
<dbReference type="AlphaFoldDB" id="A0A948TC03"/>
<keyword evidence="5" id="KW-0028">Amino-acid biosynthesis</keyword>
<keyword evidence="5" id="KW-0963">Cytoplasm</keyword>
<comment type="catalytic activity">
    <reaction evidence="1 5">
        <text>2-(N(omega)-L-arginino)succinate = fumarate + L-arginine</text>
        <dbReference type="Rhea" id="RHEA:24020"/>
        <dbReference type="ChEBI" id="CHEBI:29806"/>
        <dbReference type="ChEBI" id="CHEBI:32682"/>
        <dbReference type="ChEBI" id="CHEBI:57472"/>
        <dbReference type="EC" id="4.3.2.1"/>
    </reaction>
</comment>
<dbReference type="InterPro" id="IPR009049">
    <property type="entry name" value="Argininosuccinate_lyase"/>
</dbReference>
<dbReference type="PRINTS" id="PR00145">
    <property type="entry name" value="ARGSUCLYASE"/>
</dbReference>
<dbReference type="NCBIfam" id="TIGR00838">
    <property type="entry name" value="argH"/>
    <property type="match status" value="1"/>
</dbReference>
<accession>A0A948TC03</accession>
<dbReference type="InterPro" id="IPR024083">
    <property type="entry name" value="Fumarase/histidase_N"/>
</dbReference>
<dbReference type="GO" id="GO:0042450">
    <property type="term" value="P:L-arginine biosynthetic process via ornithine"/>
    <property type="evidence" value="ECO:0007669"/>
    <property type="project" value="UniProtKB-UniRule"/>
</dbReference>
<evidence type="ECO:0000256" key="5">
    <source>
        <dbReference type="HAMAP-Rule" id="MF_00006"/>
    </source>
</evidence>
<dbReference type="PROSITE" id="PS00163">
    <property type="entry name" value="FUMARATE_LYASES"/>
    <property type="match status" value="1"/>
</dbReference>
<dbReference type="EMBL" id="JAHLFW010000064">
    <property type="protein sequence ID" value="MBU3838129.1"/>
    <property type="molecule type" value="Genomic_DNA"/>
</dbReference>
<dbReference type="SUPFAM" id="SSF48557">
    <property type="entry name" value="L-aspartase-like"/>
    <property type="match status" value="1"/>
</dbReference>
<comment type="caution">
    <text evidence="7">The sequence shown here is derived from an EMBL/GenBank/DDBJ whole genome shotgun (WGS) entry which is preliminary data.</text>
</comment>
<reference evidence="7" key="1">
    <citation type="journal article" date="2021" name="PeerJ">
        <title>Extensive microbial diversity within the chicken gut microbiome revealed by metagenomics and culture.</title>
        <authorList>
            <person name="Gilroy R."/>
            <person name="Ravi A."/>
            <person name="Getino M."/>
            <person name="Pursley I."/>
            <person name="Horton D.L."/>
            <person name="Alikhan N.F."/>
            <person name="Baker D."/>
            <person name="Gharbi K."/>
            <person name="Hall N."/>
            <person name="Watson M."/>
            <person name="Adriaenssens E.M."/>
            <person name="Foster-Nyarko E."/>
            <person name="Jarju S."/>
            <person name="Secka A."/>
            <person name="Antonio M."/>
            <person name="Oren A."/>
            <person name="Chaudhuri R.R."/>
            <person name="La Ragione R."/>
            <person name="Hildebrand F."/>
            <person name="Pallen M.J."/>
        </authorList>
    </citation>
    <scope>NUCLEOTIDE SEQUENCE</scope>
    <source>
        <strain evidence="7">G4-2901</strain>
    </source>
</reference>
<dbReference type="GO" id="GO:0005829">
    <property type="term" value="C:cytosol"/>
    <property type="evidence" value="ECO:0007669"/>
    <property type="project" value="TreeGrafter"/>
</dbReference>
<evidence type="ECO:0000256" key="4">
    <source>
        <dbReference type="ARBA" id="ARBA00022571"/>
    </source>
</evidence>
<evidence type="ECO:0000313" key="8">
    <source>
        <dbReference type="Proteomes" id="UP000783796"/>
    </source>
</evidence>
<dbReference type="HAMAP" id="MF_00006">
    <property type="entry name" value="Arg_succ_lyase"/>
    <property type="match status" value="1"/>
</dbReference>
<feature type="domain" description="Fumarate lyase N-terminal" evidence="6">
    <location>
        <begin position="28"/>
        <end position="302"/>
    </location>
</feature>